<organism evidence="2 3">
    <name type="scientific">Sphingobacterium spiritivorum ATCC 33300</name>
    <dbReference type="NCBI Taxonomy" id="525372"/>
    <lineage>
        <taxon>Bacteria</taxon>
        <taxon>Pseudomonadati</taxon>
        <taxon>Bacteroidota</taxon>
        <taxon>Sphingobacteriia</taxon>
        <taxon>Sphingobacteriales</taxon>
        <taxon>Sphingobacteriaceae</taxon>
        <taxon>Sphingobacterium</taxon>
    </lineage>
</organism>
<gene>
    <name evidence="2" type="ORF">HMPREF0765_0120</name>
</gene>
<reference evidence="2 3" key="1">
    <citation type="submission" date="2009-01" db="EMBL/GenBank/DDBJ databases">
        <authorList>
            <person name="Qin X."/>
            <person name="Bachman B."/>
            <person name="Battles P."/>
            <person name="Bell A."/>
            <person name="Bess C."/>
            <person name="Bickham C."/>
            <person name="Chaboub L."/>
            <person name="Chen D."/>
            <person name="Coyle M."/>
            <person name="Deiros D.R."/>
            <person name="Dinh H."/>
            <person name="Forbes L."/>
            <person name="Fowler G."/>
            <person name="Francisco L."/>
            <person name="Fu Q."/>
            <person name="Gubbala S."/>
            <person name="Hale W."/>
            <person name="Han Y."/>
            <person name="Hemphill L."/>
            <person name="Highlander S.K."/>
            <person name="Hirani K."/>
            <person name="Hogues M."/>
            <person name="Jackson L."/>
            <person name="Jakkamsetti A."/>
            <person name="Javaid M."/>
            <person name="Jiang H."/>
            <person name="Korchina V."/>
            <person name="Kovar C."/>
            <person name="Lara F."/>
            <person name="Lee S."/>
            <person name="Mata R."/>
            <person name="Mathew T."/>
            <person name="Moen C."/>
            <person name="Morales K."/>
            <person name="Munidasa M."/>
            <person name="Nazareth L."/>
            <person name="Ngo R."/>
            <person name="Nguyen L."/>
            <person name="Okwuonu G."/>
            <person name="Ongeri F."/>
            <person name="Patil S."/>
            <person name="Petrosino J."/>
            <person name="Pham C."/>
            <person name="Pham P."/>
            <person name="Pu L.-L."/>
            <person name="Puazo M."/>
            <person name="Raj R."/>
            <person name="Reid J."/>
            <person name="Rouhana J."/>
            <person name="Saada N."/>
            <person name="Shang Y."/>
            <person name="Simmons D."/>
            <person name="Thornton R."/>
            <person name="Warren J."/>
            <person name="Weissenberger G."/>
            <person name="Zhang J."/>
            <person name="Zhang L."/>
            <person name="Zhou C."/>
            <person name="Zhu D."/>
            <person name="Muzny D."/>
            <person name="Worley K."/>
            <person name="Gibbs R."/>
        </authorList>
    </citation>
    <scope>NUCLEOTIDE SEQUENCE [LARGE SCALE GENOMIC DNA]</scope>
    <source>
        <strain evidence="2 3">ATCC 33300</strain>
    </source>
</reference>
<evidence type="ECO:0000256" key="1">
    <source>
        <dbReference type="SAM" id="MobiDB-lite"/>
    </source>
</evidence>
<dbReference type="EMBL" id="ACHB01000002">
    <property type="protein sequence ID" value="EEI94379.1"/>
    <property type="molecule type" value="Genomic_DNA"/>
</dbReference>
<protein>
    <submittedName>
        <fullName evidence="2">Uncharacterized protein</fullName>
    </submittedName>
</protein>
<proteinExistence type="predicted"/>
<dbReference type="AlphaFoldDB" id="C2FS14"/>
<evidence type="ECO:0000313" key="2">
    <source>
        <dbReference type="EMBL" id="EEI94379.1"/>
    </source>
</evidence>
<sequence>MEKYSIGNGNRVKRNFSTSSHYRINLKKSNQNKFHNAKK</sequence>
<accession>C2FS14</accession>
<comment type="caution">
    <text evidence="2">The sequence shown here is derived from an EMBL/GenBank/DDBJ whole genome shotgun (WGS) entry which is preliminary data.</text>
</comment>
<dbReference type="HOGENOM" id="CLU_3312022_0_0_10"/>
<evidence type="ECO:0000313" key="3">
    <source>
        <dbReference type="Proteomes" id="UP000006241"/>
    </source>
</evidence>
<feature type="compositionally biased region" description="Polar residues" evidence="1">
    <location>
        <begin position="15"/>
        <end position="39"/>
    </location>
</feature>
<dbReference type="Proteomes" id="UP000006241">
    <property type="component" value="Unassembled WGS sequence"/>
</dbReference>
<name>C2FS14_SPHSI</name>
<feature type="region of interest" description="Disordered" evidence="1">
    <location>
        <begin position="1"/>
        <end position="39"/>
    </location>
</feature>